<dbReference type="Gene3D" id="1.10.340.70">
    <property type="match status" value="1"/>
</dbReference>
<evidence type="ECO:0000256" key="2">
    <source>
        <dbReference type="ARBA" id="ARBA00022679"/>
    </source>
</evidence>
<keyword evidence="5" id="KW-0255">Endonuclease</keyword>
<dbReference type="EnsemblMetazoa" id="XM_044460654.1">
    <property type="protein sequence ID" value="XP_044316589.1"/>
    <property type="gene ID" value="LOC123037879"/>
</dbReference>
<dbReference type="Gene3D" id="3.30.70.270">
    <property type="match status" value="1"/>
</dbReference>
<dbReference type="RefSeq" id="XP_044316589.1">
    <property type="nucleotide sequence ID" value="XM_044460654.1"/>
</dbReference>
<evidence type="ECO:0000313" key="12">
    <source>
        <dbReference type="EnsemblMetazoa" id="XP_044316589.1"/>
    </source>
</evidence>
<dbReference type="Gene3D" id="2.40.70.10">
    <property type="entry name" value="Acid Proteases"/>
    <property type="match status" value="1"/>
</dbReference>
<dbReference type="PROSITE" id="PS50994">
    <property type="entry name" value="INTEGRASE"/>
    <property type="match status" value="1"/>
</dbReference>
<evidence type="ECO:0000256" key="7">
    <source>
        <dbReference type="ARBA" id="ARBA00022918"/>
    </source>
</evidence>
<dbReference type="InterPro" id="IPR043128">
    <property type="entry name" value="Rev_trsase/Diguanyl_cyclase"/>
</dbReference>
<evidence type="ECO:0000259" key="11">
    <source>
        <dbReference type="PROSITE" id="PS50994"/>
    </source>
</evidence>
<dbReference type="Gene3D" id="3.30.420.10">
    <property type="entry name" value="Ribonuclease H-like superfamily/Ribonuclease H"/>
    <property type="match status" value="1"/>
</dbReference>
<dbReference type="PANTHER" id="PTHR37984">
    <property type="entry name" value="PROTEIN CBG26694"/>
    <property type="match status" value="1"/>
</dbReference>
<dbReference type="InterPro" id="IPR012337">
    <property type="entry name" value="RNaseH-like_sf"/>
</dbReference>
<dbReference type="InterPro" id="IPR001995">
    <property type="entry name" value="Peptidase_A2_cat"/>
</dbReference>
<sequence>MEERERDYQQARERIFGEPRGDSHSRKSSRIIRARRRYQQRKQERREVCTAIISAATTENRAFADVLVANHTMQGLLDTGASKSILGDGCMDLVKRLKLEVLKVRSTVQTAGGATHRIAGRIEVDVCYKQETHRISLLLCPSLRQKLYLGIDFWRKFSLAPDVVGVGELSSIENEFHVTSEPVEPHVLSEEEKTQLELVQDKFLTYERHGMGLTELETHSIQLEAGTVPVKERFYPVSPKVQELLYAEVDEMLRLGVIETSESPWNNRVTLVQKPGKNRLCLDARKLNKVTIKDAYPLQNIESILSRVDETIYISSVDLKHTFWQIELDKKSREYTAFTIPGRPLYQFRRMPFGLCNAAQRLCRLMDRVIPQKLRSNVFVYLDDLLIISKTFKDQPHDRATQIQVLLPIPEVSGFCNRRGVLEDGSREDSGNSQDPSTKEFITDHSSLQWLMTLKDLNGRLARWSLALQAYDFQIEHRKGKDNVVADMLSRIPEVEGIEVFDFETIEFESPEYLERIQTVKENAEQFPDLVVEDGLLLKRIQFVTGDTQEFPWKLWIPEVLTNTLIQQAHNSDTAMHGGIGRTLNRLRQFYYWPKMAIQVKNYVKDCNICKETKHTTQMTRPKMGKQTITSRPMQQLYMDFLGKYPRSKRGNCYILVVLDHLTKFVWLKAMPKATADAVVRYLESEIWHEFGVPEVILTDNGVQFVASRFQSFLEKYQIRHKRTGRYAPQSNASERVNQSVLAAIRIHVGEDHTRWDDKIVEIQGSLRSAVHNSTGVSPYFAMFGQHMFLSGQDYRIARKLDAVNDAQI</sequence>
<name>A0ABM5JCN6_DRORH</name>
<dbReference type="InterPro" id="IPR001969">
    <property type="entry name" value="Aspartic_peptidase_AS"/>
</dbReference>
<dbReference type="InterPro" id="IPR001584">
    <property type="entry name" value="Integrase_cat-core"/>
</dbReference>
<keyword evidence="7" id="KW-0695">RNA-directed DNA polymerase</keyword>
<accession>A0ABM5JCN6</accession>
<evidence type="ECO:0000256" key="1">
    <source>
        <dbReference type="ARBA" id="ARBA00012493"/>
    </source>
</evidence>
<dbReference type="InterPro" id="IPR041373">
    <property type="entry name" value="RT_RNaseH"/>
</dbReference>
<protein>
    <recommendedName>
        <fullName evidence="1">RNA-directed DNA polymerase</fullName>
        <ecNumber evidence="1">2.7.7.49</ecNumber>
    </recommendedName>
</protein>
<evidence type="ECO:0000256" key="3">
    <source>
        <dbReference type="ARBA" id="ARBA00022695"/>
    </source>
</evidence>
<dbReference type="Gene3D" id="3.10.10.10">
    <property type="entry name" value="HIV Type 1 Reverse Transcriptase, subunit A, domain 1"/>
    <property type="match status" value="1"/>
</dbReference>
<dbReference type="InterPro" id="IPR050951">
    <property type="entry name" value="Retrovirus_Pol_polyprotein"/>
</dbReference>
<evidence type="ECO:0000259" key="9">
    <source>
        <dbReference type="PROSITE" id="PS50175"/>
    </source>
</evidence>
<keyword evidence="6" id="KW-0378">Hydrolase</keyword>
<feature type="domain" description="Peptidase A2" evidence="9">
    <location>
        <begin position="73"/>
        <end position="86"/>
    </location>
</feature>
<keyword evidence="3" id="KW-0548">Nucleotidyltransferase</keyword>
<dbReference type="SUPFAM" id="SSF50630">
    <property type="entry name" value="Acid proteases"/>
    <property type="match status" value="1"/>
</dbReference>
<dbReference type="InterPro" id="IPR043502">
    <property type="entry name" value="DNA/RNA_pol_sf"/>
</dbReference>
<dbReference type="CDD" id="cd00303">
    <property type="entry name" value="retropepsin_like"/>
    <property type="match status" value="1"/>
</dbReference>
<dbReference type="Proteomes" id="UP001652680">
    <property type="component" value="Unassembled WGS sequence"/>
</dbReference>
<keyword evidence="4" id="KW-0540">Nuclease</keyword>
<feature type="region of interest" description="Disordered" evidence="8">
    <location>
        <begin position="1"/>
        <end position="29"/>
    </location>
</feature>
<feature type="domain" description="Integrase catalytic" evidence="11">
    <location>
        <begin position="629"/>
        <end position="787"/>
    </location>
</feature>
<proteinExistence type="predicted"/>
<dbReference type="InterPro" id="IPR041588">
    <property type="entry name" value="Integrase_H2C2"/>
</dbReference>
<evidence type="ECO:0000313" key="13">
    <source>
        <dbReference type="Proteomes" id="UP001652680"/>
    </source>
</evidence>
<evidence type="ECO:0000256" key="4">
    <source>
        <dbReference type="ARBA" id="ARBA00022722"/>
    </source>
</evidence>
<feature type="domain" description="Reverse transcriptase" evidence="10">
    <location>
        <begin position="253"/>
        <end position="455"/>
    </location>
</feature>
<reference evidence="12" key="2">
    <citation type="submission" date="2025-05" db="UniProtKB">
        <authorList>
            <consortium name="EnsemblMetazoa"/>
        </authorList>
    </citation>
    <scope>IDENTIFICATION</scope>
</reference>
<evidence type="ECO:0000256" key="5">
    <source>
        <dbReference type="ARBA" id="ARBA00022759"/>
    </source>
</evidence>
<keyword evidence="2" id="KW-0808">Transferase</keyword>
<dbReference type="PROSITE" id="PS00141">
    <property type="entry name" value="ASP_PROTEASE"/>
    <property type="match status" value="1"/>
</dbReference>
<feature type="compositionally biased region" description="Basic and acidic residues" evidence="8">
    <location>
        <begin position="1"/>
        <end position="25"/>
    </location>
</feature>
<dbReference type="SUPFAM" id="SSF56672">
    <property type="entry name" value="DNA/RNA polymerases"/>
    <property type="match status" value="2"/>
</dbReference>
<dbReference type="SUPFAM" id="SSF53098">
    <property type="entry name" value="Ribonuclease H-like"/>
    <property type="match status" value="1"/>
</dbReference>
<reference evidence="13" key="1">
    <citation type="journal article" date="2021" name="Elife">
        <title>Highly contiguous assemblies of 101 drosophilid genomes.</title>
        <authorList>
            <person name="Kim B.Y."/>
            <person name="Wang J.R."/>
            <person name="Miller D.E."/>
            <person name="Barmina O."/>
            <person name="Delaney E."/>
            <person name="Thompson A."/>
            <person name="Comeault A.A."/>
            <person name="Peede D."/>
            <person name="D'Agostino E.R."/>
            <person name="Pelaez J."/>
            <person name="Aguilar J.M."/>
            <person name="Haji D."/>
            <person name="Matsunaga T."/>
            <person name="Armstrong E.E."/>
            <person name="Zych M."/>
            <person name="Ogawa Y."/>
            <person name="Stamenkovic-Radak M."/>
            <person name="Jelic M."/>
            <person name="Veselinovic M.S."/>
            <person name="Tanaskovic M."/>
            <person name="Eric P."/>
            <person name="Gao J.J."/>
            <person name="Katoh T.K."/>
            <person name="Toda M.J."/>
            <person name="Watabe H."/>
            <person name="Watada M."/>
            <person name="Davis J.S."/>
            <person name="Moyle L.C."/>
            <person name="Manoli G."/>
            <person name="Bertolini E."/>
            <person name="Kostal V."/>
            <person name="Hawley R.S."/>
            <person name="Takahashi A."/>
            <person name="Jones C.D."/>
            <person name="Price D.K."/>
            <person name="Whiteman N."/>
            <person name="Kopp A."/>
            <person name="Matute D.R."/>
            <person name="Petrov D.A."/>
        </authorList>
    </citation>
    <scope>NUCLEOTIDE SEQUENCE [LARGE SCALE GENOMIC DNA]</scope>
</reference>
<keyword evidence="13" id="KW-1185">Reference proteome</keyword>
<dbReference type="EC" id="2.7.7.49" evidence="1"/>
<dbReference type="CDD" id="cd01647">
    <property type="entry name" value="RT_LTR"/>
    <property type="match status" value="1"/>
</dbReference>
<dbReference type="PROSITE" id="PS50878">
    <property type="entry name" value="RT_POL"/>
    <property type="match status" value="1"/>
</dbReference>
<dbReference type="PANTHER" id="PTHR37984:SF5">
    <property type="entry name" value="PROTEIN NYNRIN-LIKE"/>
    <property type="match status" value="1"/>
</dbReference>
<evidence type="ECO:0000256" key="6">
    <source>
        <dbReference type="ARBA" id="ARBA00022801"/>
    </source>
</evidence>
<dbReference type="InterPro" id="IPR036397">
    <property type="entry name" value="RNaseH_sf"/>
</dbReference>
<dbReference type="Pfam" id="PF17917">
    <property type="entry name" value="RT_RNaseH"/>
    <property type="match status" value="1"/>
</dbReference>
<dbReference type="InterPro" id="IPR000477">
    <property type="entry name" value="RT_dom"/>
</dbReference>
<organism evidence="12 13">
    <name type="scientific">Drosophila rhopaloa</name>
    <name type="common">Fruit fly</name>
    <dbReference type="NCBI Taxonomy" id="1041015"/>
    <lineage>
        <taxon>Eukaryota</taxon>
        <taxon>Metazoa</taxon>
        <taxon>Ecdysozoa</taxon>
        <taxon>Arthropoda</taxon>
        <taxon>Hexapoda</taxon>
        <taxon>Insecta</taxon>
        <taxon>Pterygota</taxon>
        <taxon>Neoptera</taxon>
        <taxon>Endopterygota</taxon>
        <taxon>Diptera</taxon>
        <taxon>Brachycera</taxon>
        <taxon>Muscomorpha</taxon>
        <taxon>Ephydroidea</taxon>
        <taxon>Drosophilidae</taxon>
        <taxon>Drosophila</taxon>
        <taxon>Sophophora</taxon>
    </lineage>
</organism>
<dbReference type="GeneID" id="123037879"/>
<dbReference type="InterPro" id="IPR021109">
    <property type="entry name" value="Peptidase_aspartic_dom_sf"/>
</dbReference>
<dbReference type="Pfam" id="PF00078">
    <property type="entry name" value="RVT_1"/>
    <property type="match status" value="1"/>
</dbReference>
<dbReference type="Pfam" id="PF00665">
    <property type="entry name" value="rve"/>
    <property type="match status" value="1"/>
</dbReference>
<dbReference type="PROSITE" id="PS50175">
    <property type="entry name" value="ASP_PROT_RETROV"/>
    <property type="match status" value="1"/>
</dbReference>
<dbReference type="Pfam" id="PF17921">
    <property type="entry name" value="Integrase_H2C2"/>
    <property type="match status" value="1"/>
</dbReference>
<evidence type="ECO:0000259" key="10">
    <source>
        <dbReference type="PROSITE" id="PS50878"/>
    </source>
</evidence>
<evidence type="ECO:0000256" key="8">
    <source>
        <dbReference type="SAM" id="MobiDB-lite"/>
    </source>
</evidence>